<dbReference type="Proteomes" id="UP000605970">
    <property type="component" value="Unassembled WGS sequence"/>
</dbReference>
<sequence>MPILSRPLFGLVRKGGQIIWKEDSAARFPKLRKLPESVGKVMLFALFVGIPIFIYLRAQLDFNPDSWYTKTWKKLYPKLYNLPATVLGLKSESPVEEKSKESETSIFATSEKDMDRIIKKLGFTF</sequence>
<organism evidence="1 2">
    <name type="scientific">Meloidogyne graminicola</name>
    <dbReference type="NCBI Taxonomy" id="189291"/>
    <lineage>
        <taxon>Eukaryota</taxon>
        <taxon>Metazoa</taxon>
        <taxon>Ecdysozoa</taxon>
        <taxon>Nematoda</taxon>
        <taxon>Chromadorea</taxon>
        <taxon>Rhabditida</taxon>
        <taxon>Tylenchina</taxon>
        <taxon>Tylenchomorpha</taxon>
        <taxon>Tylenchoidea</taxon>
        <taxon>Meloidogynidae</taxon>
        <taxon>Meloidogyninae</taxon>
        <taxon>Meloidogyne</taxon>
    </lineage>
</organism>
<reference evidence="1" key="1">
    <citation type="journal article" date="2020" name="Ecol. Evol.">
        <title>Genome structure and content of the rice root-knot nematode (Meloidogyne graminicola).</title>
        <authorList>
            <person name="Phan N.T."/>
            <person name="Danchin E.G.J."/>
            <person name="Klopp C."/>
            <person name="Perfus-Barbeoch L."/>
            <person name="Kozlowski D.K."/>
            <person name="Koutsovoulos G.D."/>
            <person name="Lopez-Roques C."/>
            <person name="Bouchez O."/>
            <person name="Zahm M."/>
            <person name="Besnard G."/>
            <person name="Bellafiore S."/>
        </authorList>
    </citation>
    <scope>NUCLEOTIDE SEQUENCE</scope>
    <source>
        <strain evidence="1">VN-18</strain>
    </source>
</reference>
<proteinExistence type="predicted"/>
<evidence type="ECO:0000313" key="2">
    <source>
        <dbReference type="Proteomes" id="UP000605970"/>
    </source>
</evidence>
<comment type="caution">
    <text evidence="1">The sequence shown here is derived from an EMBL/GenBank/DDBJ whole genome shotgun (WGS) entry which is preliminary data.</text>
</comment>
<dbReference type="EMBL" id="JABEBT010000019">
    <property type="protein sequence ID" value="KAF7637529.1"/>
    <property type="molecule type" value="Genomic_DNA"/>
</dbReference>
<dbReference type="OrthoDB" id="5891492at2759"/>
<gene>
    <name evidence="1" type="ORF">Mgra_00003045</name>
</gene>
<accession>A0A8S9ZV79</accession>
<dbReference type="AlphaFoldDB" id="A0A8S9ZV79"/>
<evidence type="ECO:0000313" key="1">
    <source>
        <dbReference type="EMBL" id="KAF7637529.1"/>
    </source>
</evidence>
<name>A0A8S9ZV79_9BILA</name>
<keyword evidence="2" id="KW-1185">Reference proteome</keyword>
<protein>
    <submittedName>
        <fullName evidence="1">Uncharacterized protein</fullName>
    </submittedName>
</protein>